<dbReference type="Proteomes" id="UP000327118">
    <property type="component" value="Unassembled WGS sequence"/>
</dbReference>
<dbReference type="PANTHER" id="PTHR38696:SF1">
    <property type="entry name" value="MEDIATOR OF RNA POLYMERASE II TRANSCRIPTION SUBUNIT 13"/>
    <property type="match status" value="1"/>
</dbReference>
<dbReference type="AlphaFoldDB" id="A0A5N6YYK8"/>
<keyword evidence="3" id="KW-1185">Reference proteome</keyword>
<dbReference type="EMBL" id="ML739219">
    <property type="protein sequence ID" value="KAE8350527.1"/>
    <property type="molecule type" value="Genomic_DNA"/>
</dbReference>
<gene>
    <name evidence="2" type="ORF">BDV28DRAFT_138955</name>
</gene>
<protein>
    <submittedName>
        <fullName evidence="2">Uncharacterized protein</fullName>
    </submittedName>
</protein>
<evidence type="ECO:0000313" key="2">
    <source>
        <dbReference type="EMBL" id="KAE8350527.1"/>
    </source>
</evidence>
<evidence type="ECO:0000313" key="3">
    <source>
        <dbReference type="Proteomes" id="UP000327118"/>
    </source>
</evidence>
<feature type="compositionally biased region" description="Polar residues" evidence="1">
    <location>
        <begin position="14"/>
        <end position="27"/>
    </location>
</feature>
<organism evidence="2 3">
    <name type="scientific">Aspergillus coremiiformis</name>
    <dbReference type="NCBI Taxonomy" id="138285"/>
    <lineage>
        <taxon>Eukaryota</taxon>
        <taxon>Fungi</taxon>
        <taxon>Dikarya</taxon>
        <taxon>Ascomycota</taxon>
        <taxon>Pezizomycotina</taxon>
        <taxon>Eurotiomycetes</taxon>
        <taxon>Eurotiomycetidae</taxon>
        <taxon>Eurotiales</taxon>
        <taxon>Aspergillaceae</taxon>
        <taxon>Aspergillus</taxon>
        <taxon>Aspergillus subgen. Circumdati</taxon>
    </lineage>
</organism>
<feature type="region of interest" description="Disordered" evidence="1">
    <location>
        <begin position="1"/>
        <end position="30"/>
    </location>
</feature>
<name>A0A5N6YYK8_9EURO</name>
<evidence type="ECO:0000256" key="1">
    <source>
        <dbReference type="SAM" id="MobiDB-lite"/>
    </source>
</evidence>
<dbReference type="PANTHER" id="PTHR38696">
    <property type="entry name" value="MEDIATOR OF RNA POLYMERASE II TRANSCRIPTION SUBUNIT 13"/>
    <property type="match status" value="1"/>
</dbReference>
<reference evidence="3" key="1">
    <citation type="submission" date="2019-04" db="EMBL/GenBank/DDBJ databases">
        <title>Friends and foes A comparative genomics studyof 23 Aspergillus species from section Flavi.</title>
        <authorList>
            <consortium name="DOE Joint Genome Institute"/>
            <person name="Kjaerbolling I."/>
            <person name="Vesth T."/>
            <person name="Frisvad J.C."/>
            <person name="Nybo J.L."/>
            <person name="Theobald S."/>
            <person name="Kildgaard S."/>
            <person name="Isbrandt T."/>
            <person name="Kuo A."/>
            <person name="Sato A."/>
            <person name="Lyhne E.K."/>
            <person name="Kogle M.E."/>
            <person name="Wiebenga A."/>
            <person name="Kun R.S."/>
            <person name="Lubbers R.J."/>
            <person name="Makela M.R."/>
            <person name="Barry K."/>
            <person name="Chovatia M."/>
            <person name="Clum A."/>
            <person name="Daum C."/>
            <person name="Haridas S."/>
            <person name="He G."/>
            <person name="LaButti K."/>
            <person name="Lipzen A."/>
            <person name="Mondo S."/>
            <person name="Riley R."/>
            <person name="Salamov A."/>
            <person name="Simmons B.A."/>
            <person name="Magnuson J.K."/>
            <person name="Henrissat B."/>
            <person name="Mortensen U.H."/>
            <person name="Larsen T.O."/>
            <person name="Devries R.P."/>
            <person name="Grigoriev I.V."/>
            <person name="Machida M."/>
            <person name="Baker S.E."/>
            <person name="Andersen M.R."/>
        </authorList>
    </citation>
    <scope>NUCLEOTIDE SEQUENCE [LARGE SCALE GENOMIC DNA]</scope>
    <source>
        <strain evidence="3">CBS 553.77</strain>
    </source>
</reference>
<proteinExistence type="predicted"/>
<sequence length="254" mass="27894">MAYPKTPSHPPTYTEATTTSPNKPTNTHPKHAMLSITSNDRIRLLRFPDATITTISETLPTLWPKGIQNTRSHHETTEFKLRGNPFTHGPDEEKLAVRKLLLGLLDRFARTGWGVHAGLGRIGNYASVGEKDSVVFVRQTPRVLSWLCVSFDAADLMHVIGAPGELGGAFLEVFGDRIISCNRDLVSGSFEVRFRGGVWSKSGGAGPVLSRLVVLDVLRCLEDLGYMLCVSLDVDSGVGGDFYRSSGETWFCCR</sequence>
<dbReference type="OrthoDB" id="58379at2759"/>
<accession>A0A5N6YYK8</accession>